<dbReference type="PANTHER" id="PTHR37953:SF1">
    <property type="entry name" value="UPF0127 PROTEIN MJ1496"/>
    <property type="match status" value="1"/>
</dbReference>
<evidence type="ECO:0000256" key="1">
    <source>
        <dbReference type="SAM" id="SignalP"/>
    </source>
</evidence>
<sequence length="194" mass="20944">MSSYSQVPRNRPTICGTGSCRVRPNRTTAAPLPLACLIASLAFHLPAAAEPSFACADDRAAILTGRGIVDFDVEIADSSEERARGLMFRKTLPSGSGMLFVYDKPRQVAFWMRNTFIPLDLVFMDATGTIRHIHPDARPFDETPIPGAVTGDPHPERQLILEIGGGEATRLGLAPGQPMATSQLDQEKAAWPCG</sequence>
<dbReference type="InterPro" id="IPR003795">
    <property type="entry name" value="DUF192"/>
</dbReference>
<feature type="chain" id="PRO_5018593179" evidence="1">
    <location>
        <begin position="50"/>
        <end position="194"/>
    </location>
</feature>
<dbReference type="Gene3D" id="2.60.120.1140">
    <property type="entry name" value="Protein of unknown function DUF192"/>
    <property type="match status" value="1"/>
</dbReference>
<name>A0A3R7Q191_9RHOB</name>
<dbReference type="EMBL" id="PXNQ02000010">
    <property type="protein sequence ID" value="RNF33513.1"/>
    <property type="molecule type" value="Genomic_DNA"/>
</dbReference>
<dbReference type="Proteomes" id="UP000238137">
    <property type="component" value="Unassembled WGS sequence"/>
</dbReference>
<gene>
    <name evidence="2" type="ORF">A7A09_015425</name>
</gene>
<comment type="caution">
    <text evidence="2">The sequence shown here is derived from an EMBL/GenBank/DDBJ whole genome shotgun (WGS) entry which is preliminary data.</text>
</comment>
<proteinExistence type="predicted"/>
<dbReference type="AlphaFoldDB" id="A0A3R7Q191"/>
<dbReference type="Pfam" id="PF02643">
    <property type="entry name" value="DUF192"/>
    <property type="match status" value="1"/>
</dbReference>
<dbReference type="OrthoDB" id="9808290at2"/>
<feature type="signal peptide" evidence="1">
    <location>
        <begin position="1"/>
        <end position="49"/>
    </location>
</feature>
<dbReference type="PANTHER" id="PTHR37953">
    <property type="entry name" value="UPF0127 PROTEIN MJ1496"/>
    <property type="match status" value="1"/>
</dbReference>
<reference evidence="2" key="1">
    <citation type="submission" date="2018-05" db="EMBL/GenBank/DDBJ databases">
        <title>Reclassification of Methylarcula marina and Methylarcula terricola as Paracoccus methylarcula sp.nov., comb.nov. and Paracoccus terricola comb.nov.</title>
        <authorList>
            <person name="Shmareva M.N."/>
            <person name="Doronina N.V."/>
            <person name="Vasilenko O.V."/>
            <person name="Tarlachkov S.V."/>
            <person name="Trotsenko Y.A."/>
        </authorList>
    </citation>
    <scope>NUCLEOTIDE SEQUENCE [LARGE SCALE GENOMIC DNA]</scope>
    <source>
        <strain evidence="2">VKM B-2159</strain>
    </source>
</reference>
<organism evidence="2 3">
    <name type="scientific">Paracoccus methylarcula</name>
    <dbReference type="NCBI Taxonomy" id="72022"/>
    <lineage>
        <taxon>Bacteria</taxon>
        <taxon>Pseudomonadati</taxon>
        <taxon>Pseudomonadota</taxon>
        <taxon>Alphaproteobacteria</taxon>
        <taxon>Rhodobacterales</taxon>
        <taxon>Paracoccaceae</taxon>
        <taxon>Paracoccus</taxon>
    </lineage>
</organism>
<dbReference type="InterPro" id="IPR038695">
    <property type="entry name" value="Saro_0823-like_sf"/>
</dbReference>
<keyword evidence="1" id="KW-0732">Signal</keyword>
<accession>A0A3R7Q191</accession>
<keyword evidence="3" id="KW-1185">Reference proteome</keyword>
<evidence type="ECO:0000313" key="2">
    <source>
        <dbReference type="EMBL" id="RNF33513.1"/>
    </source>
</evidence>
<evidence type="ECO:0000313" key="3">
    <source>
        <dbReference type="Proteomes" id="UP000238137"/>
    </source>
</evidence>
<protein>
    <submittedName>
        <fullName evidence="2">DUF192 domain-containing protein</fullName>
    </submittedName>
</protein>